<accession>A0A699XAY6</accession>
<sequence>EAVESRATARRGTFLKRRVVHYHPVDDKQRLVVAIERSTTPNDDAGALAWPAARRSDVDARHFALQRIDNVGLARVDDVLAGYFLHGRHKV</sequence>
<name>A0A699XAY6_TANCI</name>
<comment type="caution">
    <text evidence="1">The sequence shown here is derived from an EMBL/GenBank/DDBJ whole genome shotgun (WGS) entry which is preliminary data.</text>
</comment>
<evidence type="ECO:0000313" key="1">
    <source>
        <dbReference type="EMBL" id="GFD56323.1"/>
    </source>
</evidence>
<feature type="non-terminal residue" evidence="1">
    <location>
        <position position="91"/>
    </location>
</feature>
<feature type="non-terminal residue" evidence="1">
    <location>
        <position position="1"/>
    </location>
</feature>
<gene>
    <name evidence="1" type="ORF">Tci_928292</name>
</gene>
<reference evidence="1" key="1">
    <citation type="journal article" date="2019" name="Sci. Rep.">
        <title>Draft genome of Tanacetum cinerariifolium, the natural source of mosquito coil.</title>
        <authorList>
            <person name="Yamashiro T."/>
            <person name="Shiraishi A."/>
            <person name="Satake H."/>
            <person name="Nakayama K."/>
        </authorList>
    </citation>
    <scope>NUCLEOTIDE SEQUENCE</scope>
</reference>
<dbReference type="EMBL" id="BKCJ011828173">
    <property type="protein sequence ID" value="GFD56323.1"/>
    <property type="molecule type" value="Genomic_DNA"/>
</dbReference>
<organism evidence="1">
    <name type="scientific">Tanacetum cinerariifolium</name>
    <name type="common">Dalmatian daisy</name>
    <name type="synonym">Chrysanthemum cinerariifolium</name>
    <dbReference type="NCBI Taxonomy" id="118510"/>
    <lineage>
        <taxon>Eukaryota</taxon>
        <taxon>Viridiplantae</taxon>
        <taxon>Streptophyta</taxon>
        <taxon>Embryophyta</taxon>
        <taxon>Tracheophyta</taxon>
        <taxon>Spermatophyta</taxon>
        <taxon>Magnoliopsida</taxon>
        <taxon>eudicotyledons</taxon>
        <taxon>Gunneridae</taxon>
        <taxon>Pentapetalae</taxon>
        <taxon>asterids</taxon>
        <taxon>campanulids</taxon>
        <taxon>Asterales</taxon>
        <taxon>Asteraceae</taxon>
        <taxon>Asteroideae</taxon>
        <taxon>Anthemideae</taxon>
        <taxon>Anthemidinae</taxon>
        <taxon>Tanacetum</taxon>
    </lineage>
</organism>
<protein>
    <submittedName>
        <fullName evidence="1">Uncharacterized protein</fullName>
    </submittedName>
</protein>
<proteinExistence type="predicted"/>
<dbReference type="AlphaFoldDB" id="A0A699XAY6"/>